<sequence>MKGSVKAVVAVSLAILFAAPTLTFAAESLEKLSARMKVGAMGKSIKTGDLNGFTSLPAVRYPDGLTGFLKRYDVYPHPNNSFVDCGDGLVMTPAGIKPGCVVSIKLAKKQADGSFRDIGIRIEYGVWPGARSFSANSSYAKSAIQGDGLLELQMH</sequence>
<evidence type="ECO:0000256" key="1">
    <source>
        <dbReference type="SAM" id="SignalP"/>
    </source>
</evidence>
<organism evidence="2 3">
    <name type="scientific">Pseudomonas oryzihabitans</name>
    <dbReference type="NCBI Taxonomy" id="47885"/>
    <lineage>
        <taxon>Bacteria</taxon>
        <taxon>Pseudomonadati</taxon>
        <taxon>Pseudomonadota</taxon>
        <taxon>Gammaproteobacteria</taxon>
        <taxon>Pseudomonadales</taxon>
        <taxon>Pseudomonadaceae</taxon>
        <taxon>Pseudomonas</taxon>
    </lineage>
</organism>
<keyword evidence="1" id="KW-0732">Signal</keyword>
<dbReference type="EMBL" id="CP013987">
    <property type="protein sequence ID" value="ALZ83418.1"/>
    <property type="molecule type" value="Genomic_DNA"/>
</dbReference>
<name>A0A0U4HBV9_9PSED</name>
<protein>
    <submittedName>
        <fullName evidence="2">Uncharacterized protein</fullName>
    </submittedName>
</protein>
<proteinExistence type="predicted"/>
<accession>A0A0U4HBV9</accession>
<evidence type="ECO:0000313" key="3">
    <source>
        <dbReference type="Proteomes" id="UP000064137"/>
    </source>
</evidence>
<dbReference type="AlphaFoldDB" id="A0A0U4HBV9"/>
<dbReference type="OrthoDB" id="6628263at2"/>
<dbReference type="RefSeq" id="WP_059313677.1">
    <property type="nucleotide sequence ID" value="NZ_CP013987.1"/>
</dbReference>
<dbReference type="Proteomes" id="UP000064137">
    <property type="component" value="Chromosome"/>
</dbReference>
<evidence type="ECO:0000313" key="2">
    <source>
        <dbReference type="EMBL" id="ALZ83418.1"/>
    </source>
</evidence>
<feature type="signal peptide" evidence="1">
    <location>
        <begin position="1"/>
        <end position="25"/>
    </location>
</feature>
<dbReference type="KEGG" id="por:APT59_04070"/>
<gene>
    <name evidence="2" type="ORF">APT59_04070</name>
</gene>
<feature type="chain" id="PRO_5006849834" evidence="1">
    <location>
        <begin position="26"/>
        <end position="155"/>
    </location>
</feature>
<reference evidence="2 3" key="1">
    <citation type="submission" date="2016-01" db="EMBL/GenBank/DDBJ databases">
        <title>Annotation of Pseudomonas oryzihabitans USDA-ARS-USMARC-56511.</title>
        <authorList>
            <person name="Harhay G.P."/>
            <person name="Harhay D.M."/>
            <person name="Smith T.P.L."/>
            <person name="Bono J.L."/>
            <person name="Heaton M.P."/>
            <person name="Clawson M.L."/>
            <person name="Chitko-Mckown C.G."/>
            <person name="Capik S.F."/>
            <person name="DeDonder K.D."/>
            <person name="Apley M.D."/>
            <person name="Lubbers B.V."/>
            <person name="White B.J."/>
            <person name="Larson R.L."/>
        </authorList>
    </citation>
    <scope>NUCLEOTIDE SEQUENCE [LARGE SCALE GENOMIC DNA]</scope>
    <source>
        <strain evidence="2 3">USDA-ARS-USMARC-56511</strain>
    </source>
</reference>